<dbReference type="GO" id="GO:0016757">
    <property type="term" value="F:glycosyltransferase activity"/>
    <property type="evidence" value="ECO:0007669"/>
    <property type="project" value="InterPro"/>
</dbReference>
<evidence type="ECO:0000313" key="3">
    <source>
        <dbReference type="Proteomes" id="UP000252733"/>
    </source>
</evidence>
<sequence>MDYLYPIFIIQMAGKSKKIKILFTIPNFDTAGSGKALFKIASGLDREVFEPHIACLHNRGEYFKVIQKSGIPVHVFEFTSSVRPVLKGLYQCWRKSRFFLHHGFHLVHSFHYGPDYSEPLAAKIAGVKWGFTKKNMNWGGASKNGWKIRSYLADFIALQNSDMKNEFYPDTKKTFYVPRGVDTAEFFKAAEDKDLKQELGLDKDTKVVLNVANMVPVKGLEVLIRAFKNIVYHKVVLILVGDNRNEYGRSLENLVRELGLENRVIFTGKTLNVKRFLSIADLFVLPTLNEGRKEGSPVAMLEAMASGVPVIGTKIPGVKDQLKKFPDAQVDAGDISSLAARIDQYLFSDRDWRLKFSDQLCSEVQECFDLKREIKRHEQMYIDTLKPTNK</sequence>
<keyword evidence="2" id="KW-0808">Transferase</keyword>
<dbReference type="InterPro" id="IPR001296">
    <property type="entry name" value="Glyco_trans_1"/>
</dbReference>
<reference evidence="2 3" key="1">
    <citation type="submission" date="2018-07" db="EMBL/GenBank/DDBJ databases">
        <title>Freshwater and sediment microbial communities from various areas in North America, analyzing microbe dynamics in response to fracking.</title>
        <authorList>
            <person name="Lamendella R."/>
        </authorList>
    </citation>
    <scope>NUCLEOTIDE SEQUENCE [LARGE SCALE GENOMIC DNA]</scope>
    <source>
        <strain evidence="2 3">160A</strain>
    </source>
</reference>
<dbReference type="PANTHER" id="PTHR12526">
    <property type="entry name" value="GLYCOSYLTRANSFERASE"/>
    <property type="match status" value="1"/>
</dbReference>
<dbReference type="SUPFAM" id="SSF53756">
    <property type="entry name" value="UDP-Glycosyltransferase/glycogen phosphorylase"/>
    <property type="match status" value="1"/>
</dbReference>
<dbReference type="Gene3D" id="3.40.50.2000">
    <property type="entry name" value="Glycogen Phosphorylase B"/>
    <property type="match status" value="2"/>
</dbReference>
<organism evidence="2 3">
    <name type="scientific">Marinilabilia salmonicolor</name>
    <dbReference type="NCBI Taxonomy" id="989"/>
    <lineage>
        <taxon>Bacteria</taxon>
        <taxon>Pseudomonadati</taxon>
        <taxon>Bacteroidota</taxon>
        <taxon>Bacteroidia</taxon>
        <taxon>Marinilabiliales</taxon>
        <taxon>Marinilabiliaceae</taxon>
        <taxon>Marinilabilia</taxon>
    </lineage>
</organism>
<dbReference type="Pfam" id="PF00534">
    <property type="entry name" value="Glycos_transf_1"/>
    <property type="match status" value="1"/>
</dbReference>
<keyword evidence="3" id="KW-1185">Reference proteome</keyword>
<name>A0A368V7E2_9BACT</name>
<accession>A0A368V7E2</accession>
<evidence type="ECO:0000259" key="1">
    <source>
        <dbReference type="Pfam" id="PF00534"/>
    </source>
</evidence>
<comment type="caution">
    <text evidence="2">The sequence shown here is derived from an EMBL/GenBank/DDBJ whole genome shotgun (WGS) entry which is preliminary data.</text>
</comment>
<gene>
    <name evidence="2" type="ORF">DFO77_10713</name>
</gene>
<dbReference type="EMBL" id="QPIZ01000007">
    <property type="protein sequence ID" value="RCW36723.1"/>
    <property type="molecule type" value="Genomic_DNA"/>
</dbReference>
<proteinExistence type="predicted"/>
<dbReference type="Proteomes" id="UP000252733">
    <property type="component" value="Unassembled WGS sequence"/>
</dbReference>
<evidence type="ECO:0000313" key="2">
    <source>
        <dbReference type="EMBL" id="RCW36723.1"/>
    </source>
</evidence>
<feature type="domain" description="Glycosyl transferase family 1" evidence="1">
    <location>
        <begin position="193"/>
        <end position="346"/>
    </location>
</feature>
<protein>
    <submittedName>
        <fullName evidence="2">Glycosyltransferase involved in cell wall biosynthesis</fullName>
    </submittedName>
</protein>
<dbReference type="AlphaFoldDB" id="A0A368V7E2"/>
<dbReference type="PANTHER" id="PTHR12526:SF630">
    <property type="entry name" value="GLYCOSYLTRANSFERASE"/>
    <property type="match status" value="1"/>
</dbReference>